<dbReference type="SUPFAM" id="SSF53187">
    <property type="entry name" value="Zn-dependent exopeptidases"/>
    <property type="match status" value="1"/>
</dbReference>
<dbReference type="GO" id="GO:0046872">
    <property type="term" value="F:metal ion binding"/>
    <property type="evidence" value="ECO:0007669"/>
    <property type="project" value="UniProtKB-KW"/>
</dbReference>
<proteinExistence type="predicted"/>
<dbReference type="GO" id="GO:0008233">
    <property type="term" value="F:peptidase activity"/>
    <property type="evidence" value="ECO:0007669"/>
    <property type="project" value="UniProtKB-KW"/>
</dbReference>
<gene>
    <name evidence="5" type="ORF">E6H04_07760</name>
</gene>
<dbReference type="InterPro" id="IPR051458">
    <property type="entry name" value="Cyt/Met_Dipeptidase"/>
</dbReference>
<dbReference type="EMBL" id="VBAO01000191">
    <property type="protein sequence ID" value="TMI80919.1"/>
    <property type="molecule type" value="Genomic_DNA"/>
</dbReference>
<evidence type="ECO:0000256" key="2">
    <source>
        <dbReference type="ARBA" id="ARBA00022723"/>
    </source>
</evidence>
<dbReference type="Gene3D" id="3.40.630.10">
    <property type="entry name" value="Zn peptidases"/>
    <property type="match status" value="1"/>
</dbReference>
<keyword evidence="2" id="KW-0479">Metal-binding</keyword>
<dbReference type="Gene3D" id="3.30.70.360">
    <property type="match status" value="1"/>
</dbReference>
<dbReference type="Pfam" id="PF07687">
    <property type="entry name" value="M20_dimer"/>
    <property type="match status" value="1"/>
</dbReference>
<sequence>MTAPLAFARAHAQEFEGDLCEWLRIPSISTLSAHRSDVERAARWTADHLRAIGLDGRLIAGEGHPLAYGEWRGAPGRPTVLAYGHYDVQPADPLDLWTTPPFEPTRRGGSLYARGAADNKGQIFTFFKAVESHLATGTPLPVNVKVLVEGEEECGGRAVEAYIRSDPDRVRADAALVLDSGMFAPGVPAITLGLRGIVSAEVEVAGPARDLHSGLYGGTAPNPFLALARIIAGLTDSQHRILIPRFYDRVALPEPAERTAWTRLPFDEAKFSRDEVGGAGLVGEPEYTILERLWARPTLDVHGMPGGFTGEGMKTVIPARASAKISMRLVPHQEPEEIFDLFEGYVHRLAPPAVRLVVRPLMGSAAPVLIDPRLPAIEAARDALAETFGREAALIRSGATVPIVADLAARLGIPTVVTGWSLPDAGWHGPDEKLDLDHFHLGIEALIRFLERFAESNIPQRR</sequence>
<protein>
    <submittedName>
        <fullName evidence="5">Dipeptidase</fullName>
    </submittedName>
</protein>
<comment type="caution">
    <text evidence="5">The sequence shown here is derived from an EMBL/GenBank/DDBJ whole genome shotgun (WGS) entry which is preliminary data.</text>
</comment>
<dbReference type="InterPro" id="IPR002933">
    <property type="entry name" value="Peptidase_M20"/>
</dbReference>
<evidence type="ECO:0000256" key="1">
    <source>
        <dbReference type="ARBA" id="ARBA00022670"/>
    </source>
</evidence>
<evidence type="ECO:0000313" key="6">
    <source>
        <dbReference type="Proteomes" id="UP000320048"/>
    </source>
</evidence>
<dbReference type="NCBIfam" id="NF006053">
    <property type="entry name" value="PRK08201.1"/>
    <property type="match status" value="1"/>
</dbReference>
<evidence type="ECO:0000256" key="3">
    <source>
        <dbReference type="ARBA" id="ARBA00022801"/>
    </source>
</evidence>
<dbReference type="NCBIfam" id="NF005914">
    <property type="entry name" value="PRK07907.1"/>
    <property type="match status" value="1"/>
</dbReference>
<dbReference type="GO" id="GO:0006508">
    <property type="term" value="P:proteolysis"/>
    <property type="evidence" value="ECO:0007669"/>
    <property type="project" value="UniProtKB-KW"/>
</dbReference>
<dbReference type="Pfam" id="PF01546">
    <property type="entry name" value="Peptidase_M20"/>
    <property type="match status" value="1"/>
</dbReference>
<keyword evidence="1" id="KW-0645">Protease</keyword>
<organism evidence="5 6">
    <name type="scientific">Candidatus Segetimicrobium genomatis</name>
    <dbReference type="NCBI Taxonomy" id="2569760"/>
    <lineage>
        <taxon>Bacteria</taxon>
        <taxon>Bacillati</taxon>
        <taxon>Candidatus Sysuimicrobiota</taxon>
        <taxon>Candidatus Sysuimicrobiia</taxon>
        <taxon>Candidatus Sysuimicrobiales</taxon>
        <taxon>Candidatus Segetimicrobiaceae</taxon>
        <taxon>Candidatus Segetimicrobium</taxon>
    </lineage>
</organism>
<dbReference type="Proteomes" id="UP000320048">
    <property type="component" value="Unassembled WGS sequence"/>
</dbReference>
<dbReference type="PANTHER" id="PTHR43270:SF12">
    <property type="entry name" value="SUCCINYL-DIAMINOPIMELATE DESUCCINYLASE"/>
    <property type="match status" value="1"/>
</dbReference>
<dbReference type="AlphaFoldDB" id="A0A537JBI4"/>
<dbReference type="InterPro" id="IPR011650">
    <property type="entry name" value="Peptidase_M20_dimer"/>
</dbReference>
<dbReference type="NCBIfam" id="NF006579">
    <property type="entry name" value="PRK09104.1"/>
    <property type="match status" value="1"/>
</dbReference>
<accession>A0A537JBI4</accession>
<evidence type="ECO:0000313" key="5">
    <source>
        <dbReference type="EMBL" id="TMI80919.1"/>
    </source>
</evidence>
<keyword evidence="3" id="KW-0378">Hydrolase</keyword>
<dbReference type="PANTHER" id="PTHR43270">
    <property type="entry name" value="BETA-ALA-HIS DIPEPTIDASE"/>
    <property type="match status" value="1"/>
</dbReference>
<feature type="domain" description="Peptidase M20 dimerisation" evidence="4">
    <location>
        <begin position="193"/>
        <end position="351"/>
    </location>
</feature>
<reference evidence="5 6" key="1">
    <citation type="journal article" date="2019" name="Nat. Microbiol.">
        <title>Mediterranean grassland soil C-N compound turnover is dependent on rainfall and depth, and is mediated by genomically divergent microorganisms.</title>
        <authorList>
            <person name="Diamond S."/>
            <person name="Andeer P.F."/>
            <person name="Li Z."/>
            <person name="Crits-Christoph A."/>
            <person name="Burstein D."/>
            <person name="Anantharaman K."/>
            <person name="Lane K.R."/>
            <person name="Thomas B.C."/>
            <person name="Pan C."/>
            <person name="Northen T.R."/>
            <person name="Banfield J.F."/>
        </authorList>
    </citation>
    <scope>NUCLEOTIDE SEQUENCE [LARGE SCALE GENOMIC DNA]</scope>
    <source>
        <strain evidence="5">NP_7</strain>
    </source>
</reference>
<name>A0A537JBI4_9BACT</name>
<evidence type="ECO:0000259" key="4">
    <source>
        <dbReference type="Pfam" id="PF07687"/>
    </source>
</evidence>